<dbReference type="Proteomes" id="UP000002515">
    <property type="component" value="Chromosome"/>
</dbReference>
<organism evidence="3 4">
    <name type="scientific">Pseudomonas syringae pv. tomato (strain ATCC BAA-871 / DC3000)</name>
    <dbReference type="NCBI Taxonomy" id="223283"/>
    <lineage>
        <taxon>Bacteria</taxon>
        <taxon>Pseudomonadati</taxon>
        <taxon>Pseudomonadota</taxon>
        <taxon>Gammaproteobacteria</taxon>
        <taxon>Pseudomonadales</taxon>
        <taxon>Pseudomonadaceae</taxon>
        <taxon>Pseudomonas</taxon>
    </lineage>
</organism>
<evidence type="ECO:0000313" key="4">
    <source>
        <dbReference type="Proteomes" id="UP000002515"/>
    </source>
</evidence>
<feature type="compositionally biased region" description="Low complexity" evidence="1">
    <location>
        <begin position="228"/>
        <end position="244"/>
    </location>
</feature>
<dbReference type="InterPro" id="IPR009826">
    <property type="entry name" value="DNA_circ_N"/>
</dbReference>
<dbReference type="HOGENOM" id="CLU_449677_0_0_6"/>
<dbReference type="STRING" id="223283.PSPTO_0581"/>
<feature type="compositionally biased region" description="Low complexity" evidence="1">
    <location>
        <begin position="264"/>
        <end position="282"/>
    </location>
</feature>
<evidence type="ECO:0000256" key="1">
    <source>
        <dbReference type="SAM" id="MobiDB-lite"/>
    </source>
</evidence>
<accession>Q88A16</accession>
<feature type="domain" description="DNA circulation N-terminal" evidence="2">
    <location>
        <begin position="8"/>
        <end position="94"/>
    </location>
</feature>
<dbReference type="EMBL" id="AE016853">
    <property type="protein sequence ID" value="AAO54123.1"/>
    <property type="molecule type" value="Genomic_DNA"/>
</dbReference>
<keyword evidence="4" id="KW-1185">Reference proteome</keyword>
<dbReference type="KEGG" id="pst:PSPTO_0581"/>
<name>Q88A16_PSESM</name>
<evidence type="ECO:0000259" key="2">
    <source>
        <dbReference type="Pfam" id="PF07157"/>
    </source>
</evidence>
<proteinExistence type="predicted"/>
<evidence type="ECO:0000313" key="3">
    <source>
        <dbReference type="EMBL" id="AAO54123.1"/>
    </source>
</evidence>
<feature type="region of interest" description="Disordered" evidence="1">
    <location>
        <begin position="222"/>
        <end position="295"/>
    </location>
</feature>
<dbReference type="eggNOG" id="COG4228">
    <property type="taxonomic scope" value="Bacteria"/>
</dbReference>
<dbReference type="Pfam" id="PF07157">
    <property type="entry name" value="DNA_circ_N"/>
    <property type="match status" value="1"/>
</dbReference>
<protein>
    <submittedName>
        <fullName evidence="3">DNA circulation protein, putative</fullName>
    </submittedName>
</protein>
<gene>
    <name evidence="3" type="ordered locus">PSPTO_0581</name>
</gene>
<feature type="compositionally biased region" description="Gly residues" evidence="1">
    <location>
        <begin position="245"/>
        <end position="263"/>
    </location>
</feature>
<dbReference type="OrthoDB" id="8878886at2"/>
<dbReference type="PATRIC" id="fig|223283.9.peg.591"/>
<reference evidence="3 4" key="1">
    <citation type="journal article" date="2003" name="Proc. Natl. Acad. Sci. U.S.A.">
        <title>The complete genome sequence of the Arabidopsis and tomato pathogen Pseudomonas syringae pv. tomato DC3000.</title>
        <authorList>
            <person name="Buell C.R."/>
            <person name="Joardar V."/>
            <person name="Lindeberg M."/>
            <person name="Selengut J."/>
            <person name="Paulsen I.T."/>
            <person name="Gwinn M.L."/>
            <person name="Dodson R.J."/>
            <person name="Deboy R.T."/>
            <person name="Durkin A.S."/>
            <person name="Kolonay J.F."/>
            <person name="Madupu R."/>
            <person name="Daugherty S."/>
            <person name="Brinkac L."/>
            <person name="Beanan M.J."/>
            <person name="Haft D.H."/>
            <person name="Nelson W.C."/>
            <person name="Davidsen T."/>
            <person name="Zafar N."/>
            <person name="Zhou L."/>
            <person name="Liu J."/>
            <person name="Yuan Q."/>
            <person name="Khouri H."/>
            <person name="Fedorova N."/>
            <person name="Tran B."/>
            <person name="Russell D."/>
            <person name="Berry K."/>
            <person name="Utterback T."/>
            <person name="Van Aken S.E."/>
            <person name="Feldblyum T.V."/>
            <person name="D'Ascenzo M."/>
            <person name="Deng W.L."/>
            <person name="Ramos A.R."/>
            <person name="Alfano J.R."/>
            <person name="Cartinhour S."/>
            <person name="Chatterjee A.K."/>
            <person name="Delaney T.P."/>
            <person name="Lazarowitz S.G."/>
            <person name="Martin G.B."/>
            <person name="Schneider D.J."/>
            <person name="Tang X."/>
            <person name="Bender C.L."/>
            <person name="White O."/>
            <person name="Fraser C.M."/>
            <person name="Collmer A."/>
        </authorList>
    </citation>
    <scope>NUCLEOTIDE SEQUENCE [LARGE SCALE GENOMIC DNA]</scope>
    <source>
        <strain evidence="4">ATCC BAA-871 / DC3000</strain>
    </source>
</reference>
<dbReference type="AlphaFoldDB" id="Q88A16"/>
<sequence length="607" mass="65775">MSTWRDSLLPASFRGVGFFIEKAVVPVGRKGQLHEFPQRDEPYFESLGKQAQVHTLTAFIVGRDCFEKRDNLLQALEKDGAGELVHPWLGRMQVQVGQCSVTHTLIEGGMVRLDLVFYPANPLKFPVSTLNTRRQLLGASASLLDSALRRYRSVMAVVDAVRINVQALRSALSGVFATIQRQFAPFMAIYSDVTALVHSLVNAPLTVSTLFTTFFASFDGDSRRSRRANGSSSVSGASTTTGSGSSVGGGSGAGSGGSSGSGSGSSTSISLASSSGSSGGSSDLETVPYPDAPFQGDPWHFSRPLGDGFIGQLSSRTALRAISAYLRTLAVAEEFWGMPTDRAEASALLALPVHPTLALLRPERPIWFPATTDFDGDREAIESSMRGLVARVKTARPDDELIAFASPIFVSMERCVEVSLVRWSQAEESSIADADLAAHLEEFWADGWMLRSASPEPLSTTTVFASPPLDRLMEDQCKAWPLAAPLGIDRLGYLQHDLYPGRLFLPTLPSTDQAELTPRGGQLEIKVDEQVIADLCYWNAGWGTARPMQFSGNCGTALTSRGRCYREGEDALEGAVRSFYLWEVKTLHRSNTFEPFNQTLTTGAMFV</sequence>